<dbReference type="EMBL" id="CP016503">
    <property type="protein sequence ID" value="ANV97696.1"/>
    <property type="molecule type" value="Genomic_DNA"/>
</dbReference>
<organism evidence="11 12">
    <name type="scientific">Helicobacter enhydrae</name>
    <dbReference type="NCBI Taxonomy" id="222136"/>
    <lineage>
        <taxon>Bacteria</taxon>
        <taxon>Pseudomonadati</taxon>
        <taxon>Campylobacterota</taxon>
        <taxon>Epsilonproteobacteria</taxon>
        <taxon>Campylobacterales</taxon>
        <taxon>Helicobacteraceae</taxon>
        <taxon>Helicobacter</taxon>
    </lineage>
</organism>
<gene>
    <name evidence="11" type="ORF">BBW65_02245</name>
</gene>
<keyword evidence="2" id="KW-0813">Transport</keyword>
<feature type="transmembrane region" description="Helical" evidence="10">
    <location>
        <begin position="25"/>
        <end position="46"/>
    </location>
</feature>
<name>A0A1B1U4L5_9HELI</name>
<keyword evidence="12" id="KW-1185">Reference proteome</keyword>
<dbReference type="STRING" id="222136.BBW65_02245"/>
<dbReference type="GO" id="GO:0022857">
    <property type="term" value="F:transmembrane transporter activity"/>
    <property type="evidence" value="ECO:0007669"/>
    <property type="project" value="InterPro"/>
</dbReference>
<dbReference type="Gene3D" id="1.10.3730.20">
    <property type="match status" value="1"/>
</dbReference>
<dbReference type="PANTHER" id="PTHR30561">
    <property type="entry name" value="SMR FAMILY PROTON-DEPENDENT DRUG EFFLUX TRANSPORTER SUGE"/>
    <property type="match status" value="1"/>
</dbReference>
<feature type="transmembrane region" description="Helical" evidence="10">
    <location>
        <begin position="53"/>
        <end position="73"/>
    </location>
</feature>
<dbReference type="InterPro" id="IPR000390">
    <property type="entry name" value="Small_drug/metabolite_transptr"/>
</dbReference>
<dbReference type="GO" id="GO:0005886">
    <property type="term" value="C:plasma membrane"/>
    <property type="evidence" value="ECO:0007669"/>
    <property type="project" value="UniProtKB-SubCell"/>
</dbReference>
<keyword evidence="4 9" id="KW-0812">Transmembrane</keyword>
<evidence type="ECO:0000256" key="1">
    <source>
        <dbReference type="ARBA" id="ARBA00004651"/>
    </source>
</evidence>
<keyword evidence="3" id="KW-1003">Cell membrane</keyword>
<evidence type="ECO:0000313" key="11">
    <source>
        <dbReference type="EMBL" id="ANV97696.1"/>
    </source>
</evidence>
<keyword evidence="5 10" id="KW-1133">Transmembrane helix</keyword>
<keyword evidence="6 10" id="KW-0472">Membrane</keyword>
<evidence type="ECO:0000256" key="8">
    <source>
        <dbReference type="ARBA" id="ARBA00039168"/>
    </source>
</evidence>
<protein>
    <recommendedName>
        <fullName evidence="8">Guanidinium exporter</fullName>
    </recommendedName>
</protein>
<evidence type="ECO:0000313" key="12">
    <source>
        <dbReference type="Proteomes" id="UP000092884"/>
    </source>
</evidence>
<comment type="similarity">
    <text evidence="7">Belongs to the drug/metabolite transporter (DMT) superfamily. Small multidrug resistance (SMR) (TC 2.A.7.1) family. Gdx/SugE subfamily.</text>
</comment>
<dbReference type="PANTHER" id="PTHR30561:SF0">
    <property type="entry name" value="GUANIDINIUM EXPORTER"/>
    <property type="match status" value="1"/>
</dbReference>
<accession>A0A1B1U4L5</accession>
<dbReference type="AlphaFoldDB" id="A0A1B1U4L5"/>
<reference evidence="12" key="1">
    <citation type="submission" date="2016-07" db="EMBL/GenBank/DDBJ databases">
        <authorList>
            <person name="Florea S."/>
            <person name="Webb J.S."/>
            <person name="Jaromczyk J."/>
            <person name="Schardl C.L."/>
        </authorList>
    </citation>
    <scope>NUCLEOTIDE SEQUENCE [LARGE SCALE GENOMIC DNA]</scope>
    <source>
        <strain evidence="12">MIT 01-6242</strain>
    </source>
</reference>
<evidence type="ECO:0000256" key="6">
    <source>
        <dbReference type="ARBA" id="ARBA00023136"/>
    </source>
</evidence>
<proteinExistence type="inferred from homology"/>
<dbReference type="OrthoDB" id="2168659at2"/>
<dbReference type="InterPro" id="IPR045324">
    <property type="entry name" value="Small_multidrug_res"/>
</dbReference>
<evidence type="ECO:0000256" key="9">
    <source>
        <dbReference type="RuleBase" id="RU003942"/>
    </source>
</evidence>
<feature type="transmembrane region" description="Helical" evidence="10">
    <location>
        <begin position="79"/>
        <end position="97"/>
    </location>
</feature>
<evidence type="ECO:0000256" key="3">
    <source>
        <dbReference type="ARBA" id="ARBA00022475"/>
    </source>
</evidence>
<dbReference type="InterPro" id="IPR037185">
    <property type="entry name" value="EmrE-like"/>
</dbReference>
<evidence type="ECO:0000256" key="4">
    <source>
        <dbReference type="ARBA" id="ARBA00022692"/>
    </source>
</evidence>
<dbReference type="RefSeq" id="WP_066339106.1">
    <property type="nucleotide sequence ID" value="NZ_CP016503.1"/>
</dbReference>
<dbReference type="Pfam" id="PF00893">
    <property type="entry name" value="Multi_Drug_Res"/>
    <property type="match status" value="1"/>
</dbReference>
<evidence type="ECO:0000256" key="5">
    <source>
        <dbReference type="ARBA" id="ARBA00022989"/>
    </source>
</evidence>
<evidence type="ECO:0000256" key="7">
    <source>
        <dbReference type="ARBA" id="ARBA00038151"/>
    </source>
</evidence>
<dbReference type="SUPFAM" id="SSF103481">
    <property type="entry name" value="Multidrug resistance efflux transporter EmrE"/>
    <property type="match status" value="1"/>
</dbReference>
<dbReference type="KEGG" id="het:BBW65_02245"/>
<evidence type="ECO:0000256" key="2">
    <source>
        <dbReference type="ARBA" id="ARBA00022448"/>
    </source>
</evidence>
<evidence type="ECO:0000256" key="10">
    <source>
        <dbReference type="SAM" id="Phobius"/>
    </source>
</evidence>
<dbReference type="Proteomes" id="UP000092884">
    <property type="component" value="Chromosome"/>
</dbReference>
<sequence length="103" mass="10968">MLWILIGAISEVVWALGLKYSTGNVWEILGIGVALGISAFCLVQACKKMEASVVYAVFVGLGSAFLTTIDMFINSLNLSKLVLIVVLLCGVMGIKFLDKGVAK</sequence>
<comment type="subcellular location">
    <subcellularLocation>
        <location evidence="1 9">Cell membrane</location>
        <topology evidence="1 9">Multi-pass membrane protein</topology>
    </subcellularLocation>
</comment>